<proteinExistence type="predicted"/>
<sequence>MASPKILEVSHVAPFPASPESTAHFTIPLTSFDTFWFKFPPVQRLFFYSLPETKQTFLNSVLPKLKHSLSLTLQHFLPLAGKLTWPEDSPKPIVLYTPGDVVSISVAEADSDFDILSANQPFQASAVRPLVSPLHVSETGASVIALQITIFPNKGFCIGVTTHHAVLDGKSTTMFMKSWAYLSKENAPLLPELTPFYDRSSLIDSSGFELKLLNYWMGNPGSTSSDCRNNPKLFEFFQSPEEPSSDLYRATFELTRSDIDKLRRRVSSNWHSSKPKLHLSSFVLTYAYMFDCFLKATDDDKSKSKVFLGFAADYRSRLRPPVPENYFGNCVAIKANYEDMREHVIGKEEDSLTALAVKVSDLVKDLSKEMDLQSEIEDMFSRMSSFKSDNSCYVGVAGSPRFGVYSIDFGWGRPKKVAVISIENGSISMAESGGGSGGVEAGFVLKKHQMDRFASLFLNGMASLKILEVSHVAPFPASSESTAHFTLPLTTFDTFWFKIPPVQRLFFYSLSQTKDNFLNSVLPKLKHSLSLTLQHFLPLAGKLTWPEDSPKPIVLYTPGDVVSVSVAEADSDFDILSANQPFQAFAVRPLVSPLHVSETGASVIALQITIFPNKGFCIGITTHHGVLDGKSTTMFMKSWAYLSKENPPLLPELTPFYDRSSLIDPSGFEMKVLNQWMGNPGSTSSDCRNNPKLFEFFQSPEAPSSDLYRATFELTRSDIDKLRQRVSSNWHSSKPKLHLSSFVLTYAYMFDCFLKATDDDKSKSKVTVGCVADYRSRLRPPVPENYFGNCAAIKTNDEDMREHVIGKDSLTALVVKVSDLVKDLSKEMDLQSEIEDFFSKMSSLNSDNSCCVGVAGSPRFGVYSIDFGWGRPKKVAVISIGSGSISMAESGDGSGGVEAGLVLKKHQMDRFASVFVAGLNNDINFPSISASNAEKFISSQSSPFSSSQISDQMSGISCSMRKRTRLGGGEVQGRNHADHNGPCIHASDYSVRGEGARKWSSWWGPLLYLSQNHDDKAFASSSSKRKSLRLCTITKQPQNLERLVYPSSAMALPSSAKTLEVSHVAPLKTSPESNVHFTLPLTFFDIIWFKFAPVERVFFYSLPETKHTFFNSVLPKLKHTLSLTLQYFLPLAGKITWPQDSPKPVLQYTPGDAVSVSVAESDADFDLVASNRAFHASLVRPLVSPLHISETGASVMALRITVFPNRGFSIGITTHHSVLDGKSTTMFMKSWAYLTKQNPPLLPELTPFYDRNVIKDPPGFDMIKFLGSSPGSTLSDCRNNPKLFEFLQFSILDELTDLYRATFELSRSDIDKLRQRVSSNWDSSSKPKLQLSTFVVTFAYVFHCILKATEGDESKKKVILGFSADYRNRLIPPVPEKYFGNCVGFKMNYEDMREQLVARDGDSFSSVAEKMSGLVKELGNHENDFLKEAELLISKMGLIASEKYSGVGVAGSPRFGVYSIDFGWGHPKKVSVLSIENGSISMADSENGDGGVEVPWYVLADPKIILEVLIFLLTDDQYRSSAMALPSSAKTLEVSHVAPLTTSPESNVHFTLPLTFFDIIWFKFAPVERAFFYALPQTKHTFFNSVLPKLKHTLSLTLQYFLPLAGKITWPQDSLKLVLQYTPGDVVSVSVAESDADFDLIASNRAFHASLVRPLVSPLHVSETGASVIALRITVFPNRGFSIGITTHHAVLDGKSTTMFMKAWAYLTKQNPPLLPELTPFYDRNVIKDPPGFDMIKFLRSSPGSTLSDCRNNPKLFEFRQFSILDELTDLYRATFELSRSDMDKLRQRVSSNWDSSSKPKLHLSTFVVTFAYVFDCILKVTEGDESKKKVMFGFSADYRNRLIPPVPDNYFGNCVGFKMNYENMREQLVGRDGDSFSAVAEKISGLVKEMGNHDQNDILKEGELLVSKRGLIASEKYSGVGVAGSPRFGVYSIDFGWGHPKKVSFISIENGSISMADSENGDGGVEVGLYLKKQQMDVFTSVFLTGLSL</sequence>
<dbReference type="InterPro" id="IPR023213">
    <property type="entry name" value="CAT-like_dom_sf"/>
</dbReference>
<gene>
    <name evidence="3" type="ORF">G4B88_027400</name>
</gene>
<keyword evidence="4" id="KW-1185">Reference proteome</keyword>
<organism evidence="3 4">
    <name type="scientific">Cannabis sativa</name>
    <name type="common">Hemp</name>
    <name type="synonym">Marijuana</name>
    <dbReference type="NCBI Taxonomy" id="3483"/>
    <lineage>
        <taxon>Eukaryota</taxon>
        <taxon>Viridiplantae</taxon>
        <taxon>Streptophyta</taxon>
        <taxon>Embryophyta</taxon>
        <taxon>Tracheophyta</taxon>
        <taxon>Spermatophyta</taxon>
        <taxon>Magnoliopsida</taxon>
        <taxon>eudicotyledons</taxon>
        <taxon>Gunneridae</taxon>
        <taxon>Pentapetalae</taxon>
        <taxon>rosids</taxon>
        <taxon>fabids</taxon>
        <taxon>Rosales</taxon>
        <taxon>Cannabaceae</taxon>
        <taxon>Cannabis</taxon>
    </lineage>
</organism>
<dbReference type="InterPro" id="IPR051504">
    <property type="entry name" value="Plant_metabolite_acyltrans"/>
</dbReference>
<dbReference type="Gene3D" id="3.30.559.10">
    <property type="entry name" value="Chloramphenicol acetyltransferase-like domain"/>
    <property type="match status" value="8"/>
</dbReference>
<evidence type="ECO:0000256" key="1">
    <source>
        <dbReference type="ARBA" id="ARBA00022679"/>
    </source>
</evidence>
<name>A0A7J6HTG8_CANSA</name>
<comment type="caution">
    <text evidence="3">The sequence shown here is derived from an EMBL/GenBank/DDBJ whole genome shotgun (WGS) entry which is preliminary data.</text>
</comment>
<dbReference type="Pfam" id="PF02458">
    <property type="entry name" value="Transferase"/>
    <property type="match status" value="4"/>
</dbReference>
<evidence type="ECO:0000313" key="4">
    <source>
        <dbReference type="Proteomes" id="UP000583929"/>
    </source>
</evidence>
<dbReference type="Proteomes" id="UP000583929">
    <property type="component" value="Unassembled WGS sequence"/>
</dbReference>
<evidence type="ECO:0000256" key="2">
    <source>
        <dbReference type="ARBA" id="ARBA00023315"/>
    </source>
</evidence>
<keyword evidence="1" id="KW-0808">Transferase</keyword>
<reference evidence="3 4" key="1">
    <citation type="journal article" date="2020" name="bioRxiv">
        <title>Sequence and annotation of 42 cannabis genomes reveals extensive copy number variation in cannabinoid synthesis and pathogen resistance genes.</title>
        <authorList>
            <person name="Mckernan K.J."/>
            <person name="Helbert Y."/>
            <person name="Kane L.T."/>
            <person name="Ebling H."/>
            <person name="Zhang L."/>
            <person name="Liu B."/>
            <person name="Eaton Z."/>
            <person name="Mclaughlin S."/>
            <person name="Kingan S."/>
            <person name="Baybayan P."/>
            <person name="Concepcion G."/>
            <person name="Jordan M."/>
            <person name="Riva A."/>
            <person name="Barbazuk W."/>
            <person name="Harkins T."/>
        </authorList>
    </citation>
    <scope>NUCLEOTIDE SEQUENCE [LARGE SCALE GENOMIC DNA]</scope>
    <source>
        <strain evidence="4">cv. Jamaican Lion 4</strain>
        <tissue evidence="3">Leaf</tissue>
    </source>
</reference>
<dbReference type="GO" id="GO:0016747">
    <property type="term" value="F:acyltransferase activity, transferring groups other than amino-acyl groups"/>
    <property type="evidence" value="ECO:0007669"/>
    <property type="project" value="UniProtKB-ARBA"/>
</dbReference>
<dbReference type="EMBL" id="JAATIQ010000033">
    <property type="protein sequence ID" value="KAF4397660.1"/>
    <property type="molecule type" value="Genomic_DNA"/>
</dbReference>
<dbReference type="PANTHER" id="PTHR31625">
    <property type="match status" value="1"/>
</dbReference>
<accession>A0A7J6HTG8</accession>
<evidence type="ECO:0000313" key="3">
    <source>
        <dbReference type="EMBL" id="KAF4397660.1"/>
    </source>
</evidence>
<protein>
    <submittedName>
        <fullName evidence="3">Uncharacterized protein</fullName>
    </submittedName>
</protein>
<keyword evidence="2" id="KW-0012">Acyltransferase</keyword>